<comment type="caution">
    <text evidence="1">The sequence shown here is derived from an EMBL/GenBank/DDBJ whole genome shotgun (WGS) entry which is preliminary data.</text>
</comment>
<evidence type="ECO:0000313" key="1">
    <source>
        <dbReference type="EMBL" id="EUA68587.1"/>
    </source>
</evidence>
<protein>
    <submittedName>
        <fullName evidence="1">Uncharacterized protein</fullName>
    </submittedName>
</protein>
<dbReference type="EMBL" id="JAOB01000013">
    <property type="protein sequence ID" value="EUA68587.1"/>
    <property type="molecule type" value="Genomic_DNA"/>
</dbReference>
<dbReference type="AlphaFoldDB" id="X8DIW6"/>
<reference evidence="1" key="1">
    <citation type="submission" date="2014-01" db="EMBL/GenBank/DDBJ databases">
        <authorList>
            <person name="Brown-Elliot B."/>
            <person name="Wallace R."/>
            <person name="Lenaerts A."/>
            <person name="Ordway D."/>
            <person name="DeGroote M.A."/>
            <person name="Parker T."/>
            <person name="Sizemore C."/>
            <person name="Tallon L.J."/>
            <person name="Sadzewicz L.K."/>
            <person name="Sengamalay N."/>
            <person name="Fraser C.M."/>
            <person name="Hine E."/>
            <person name="Shefchek K.A."/>
            <person name="Das S.P."/>
            <person name="Tettelin H."/>
        </authorList>
    </citation>
    <scope>NUCLEOTIDE SEQUENCE [LARGE SCALE GENOMIC DNA]</scope>
    <source>
        <strain evidence="1">4042</strain>
    </source>
</reference>
<accession>X8DIW6</accession>
<name>X8DIW6_MYCXE</name>
<gene>
    <name evidence="1" type="ORF">I553_1775</name>
</gene>
<sequence>MKSPCSWSPSAVMPTADRVGWWVADPGTNGPVTPLTRSTT</sequence>
<organism evidence="1">
    <name type="scientific">Mycobacterium xenopi 4042</name>
    <dbReference type="NCBI Taxonomy" id="1299334"/>
    <lineage>
        <taxon>Bacteria</taxon>
        <taxon>Bacillati</taxon>
        <taxon>Actinomycetota</taxon>
        <taxon>Actinomycetes</taxon>
        <taxon>Mycobacteriales</taxon>
        <taxon>Mycobacteriaceae</taxon>
        <taxon>Mycobacterium</taxon>
    </lineage>
</organism>
<proteinExistence type="predicted"/>